<accession>A0ABM9W7M1</accession>
<name>A0ABM9W7M1_9FIRM</name>
<reference evidence="6 7" key="1">
    <citation type="submission" date="2016-01" db="EMBL/GenBank/DDBJ databases">
        <authorList>
            <person name="Brown R."/>
        </authorList>
    </citation>
    <scope>NUCLEOTIDE SEQUENCE [LARGE SCALE GENOMIC DNA]</scope>
    <source>
        <strain evidence="6">Sporomusa sphaeroides DSM 2875</strain>
    </source>
</reference>
<evidence type="ECO:0000256" key="2">
    <source>
        <dbReference type="ARBA" id="ARBA00022747"/>
    </source>
</evidence>
<dbReference type="RefSeq" id="WP_075757653.1">
    <property type="nucleotide sequence ID" value="NZ_CP146991.1"/>
</dbReference>
<dbReference type="InterPro" id="IPR044946">
    <property type="entry name" value="Restrct_endonuc_typeI_TRD_sf"/>
</dbReference>
<dbReference type="Proteomes" id="UP000245702">
    <property type="component" value="Unassembled WGS sequence"/>
</dbReference>
<evidence type="ECO:0000259" key="5">
    <source>
        <dbReference type="Pfam" id="PF01420"/>
    </source>
</evidence>
<keyword evidence="3" id="KW-0238">DNA-binding</keyword>
<dbReference type="InterPro" id="IPR000055">
    <property type="entry name" value="Restrct_endonuc_typeI_TRD"/>
</dbReference>
<keyword evidence="7" id="KW-1185">Reference proteome</keyword>
<evidence type="ECO:0000256" key="4">
    <source>
        <dbReference type="ARBA" id="ARBA00038652"/>
    </source>
</evidence>
<dbReference type="EMBL" id="FCOW01000025">
    <property type="protein sequence ID" value="CVK20888.1"/>
    <property type="molecule type" value="Genomic_DNA"/>
</dbReference>
<organism evidence="6 7">
    <name type="scientific">Sporomusa sphaeroides DSM 2875</name>
    <dbReference type="NCBI Taxonomy" id="1337886"/>
    <lineage>
        <taxon>Bacteria</taxon>
        <taxon>Bacillati</taxon>
        <taxon>Bacillota</taxon>
        <taxon>Negativicutes</taxon>
        <taxon>Selenomonadales</taxon>
        <taxon>Sporomusaceae</taxon>
        <taxon>Sporomusa</taxon>
    </lineage>
</organism>
<evidence type="ECO:0000256" key="1">
    <source>
        <dbReference type="ARBA" id="ARBA00010923"/>
    </source>
</evidence>
<dbReference type="Pfam" id="PF01420">
    <property type="entry name" value="Methylase_S"/>
    <property type="match status" value="2"/>
</dbReference>
<keyword evidence="2" id="KW-0680">Restriction system</keyword>
<comment type="similarity">
    <text evidence="1">Belongs to the type-I restriction system S methylase family.</text>
</comment>
<dbReference type="PANTHER" id="PTHR43140:SF1">
    <property type="entry name" value="TYPE I RESTRICTION ENZYME ECOKI SPECIFICITY SUBUNIT"/>
    <property type="match status" value="1"/>
</dbReference>
<proteinExistence type="inferred from homology"/>
<evidence type="ECO:0000313" key="7">
    <source>
        <dbReference type="Proteomes" id="UP000245702"/>
    </source>
</evidence>
<dbReference type="SUPFAM" id="SSF116734">
    <property type="entry name" value="DNA methylase specificity domain"/>
    <property type="match status" value="2"/>
</dbReference>
<feature type="domain" description="Type I restriction modification DNA specificity" evidence="5">
    <location>
        <begin position="282"/>
        <end position="448"/>
    </location>
</feature>
<feature type="domain" description="Type I restriction modification DNA specificity" evidence="5">
    <location>
        <begin position="28"/>
        <end position="192"/>
    </location>
</feature>
<dbReference type="Gene3D" id="3.90.220.20">
    <property type="entry name" value="DNA methylase specificity domains"/>
    <property type="match status" value="2"/>
</dbReference>
<evidence type="ECO:0000313" key="6">
    <source>
        <dbReference type="EMBL" id="CVK20888.1"/>
    </source>
</evidence>
<evidence type="ECO:0000256" key="3">
    <source>
        <dbReference type="ARBA" id="ARBA00023125"/>
    </source>
</evidence>
<dbReference type="InterPro" id="IPR051212">
    <property type="entry name" value="Type-I_RE_S_subunit"/>
</dbReference>
<comment type="caution">
    <text evidence="6">The sequence shown here is derived from an EMBL/GenBank/DDBJ whole genome shotgun (WGS) entry which is preliminary data.</text>
</comment>
<dbReference type="PANTHER" id="PTHR43140">
    <property type="entry name" value="TYPE-1 RESTRICTION ENZYME ECOKI SPECIFICITY PROTEIN"/>
    <property type="match status" value="1"/>
</dbReference>
<protein>
    <submittedName>
        <fullName evidence="6">Type-1 restriction enzyme EcoKI specificity protein</fullName>
    </submittedName>
</protein>
<gene>
    <name evidence="6" type="primary">hsdS</name>
    <name evidence="6" type="ORF">SSPH_03560</name>
</gene>
<comment type="subunit">
    <text evidence="4">The methyltransferase is composed of M and S polypeptides.</text>
</comment>
<sequence length="496" mass="56274">MAKKKKLSLEELLKQALVKDEDKPYDVPGNWVWTRLGAVMSLQGGGTPSKAVREFWNGSILWASVKDIKDRYLMQTEDSITELGFQNSSTFLAVPGDVILVTRISPGKSSIASVDVAINQDLKVIKKKLPINSLFLWGYFTLMISEIENMASGTTVKGITAEKVHSLPFALPPLAEQQRIVDIIESLFEKLDRAKELAQHALDSFENRKSAILHKAFTGELTRKWREENKIDTLDKIYETIKEQRLIITKNGKDKKDISELFDKWSLEDNLSDNGWIKLKAKMICDTITCGNTPTENISAEGEIPFLKVYNIVNNKIDFDYKSQFINESTHTTKLKSSILQPNDIVMNIVGPPLRKIAIIPNNYPFWNMNQAIVRFRPIDYVDAKYLFYCLINGETLDEVINETKGVVGQANISITQSRNLEIPIPPIQEQQEIVRILDNLLANEQKAKELCNVIDKIDYMKKAILARAFRGELGTNNPDEESALELLKEVLKEKI</sequence>